<dbReference type="Gene3D" id="1.20.930.20">
    <property type="entry name" value="Adaptor protein Cbl, N-terminal domain"/>
    <property type="match status" value="1"/>
</dbReference>
<keyword evidence="5" id="KW-1185">Reference proteome</keyword>
<dbReference type="InterPro" id="IPR008808">
    <property type="entry name" value="Powdery_mildew-R_dom"/>
</dbReference>
<accession>A0AAW1VMH1</accession>
<evidence type="ECO:0000313" key="4">
    <source>
        <dbReference type="EMBL" id="KAK9902981.1"/>
    </source>
</evidence>
<proteinExistence type="inferred from homology"/>
<dbReference type="Gene3D" id="1.10.10.10">
    <property type="entry name" value="Winged helix-like DNA-binding domain superfamily/Winged helix DNA-binding domain"/>
    <property type="match status" value="1"/>
</dbReference>
<dbReference type="PANTHER" id="PTHR36766">
    <property type="entry name" value="PLANT BROAD-SPECTRUM MILDEW RESISTANCE PROTEIN RPW8"/>
    <property type="match status" value="1"/>
</dbReference>
<name>A0AAW1VMH1_RUBAR</name>
<comment type="caution">
    <text evidence="4">The sequence shown here is derived from an EMBL/GenBank/DDBJ whole genome shotgun (WGS) entry which is preliminary data.</text>
</comment>
<protein>
    <recommendedName>
        <fullName evidence="3">RPW8 domain-containing protein</fullName>
    </recommendedName>
</protein>
<organism evidence="4 5">
    <name type="scientific">Rubus argutus</name>
    <name type="common">Southern blackberry</name>
    <dbReference type="NCBI Taxonomy" id="59490"/>
    <lineage>
        <taxon>Eukaryota</taxon>
        <taxon>Viridiplantae</taxon>
        <taxon>Streptophyta</taxon>
        <taxon>Embryophyta</taxon>
        <taxon>Tracheophyta</taxon>
        <taxon>Spermatophyta</taxon>
        <taxon>Magnoliopsida</taxon>
        <taxon>eudicotyledons</taxon>
        <taxon>Gunneridae</taxon>
        <taxon>Pentapetalae</taxon>
        <taxon>rosids</taxon>
        <taxon>fabids</taxon>
        <taxon>Rosales</taxon>
        <taxon>Rosaceae</taxon>
        <taxon>Rosoideae</taxon>
        <taxon>Rosoideae incertae sedis</taxon>
        <taxon>Rubus</taxon>
    </lineage>
</organism>
<sequence length="691" mass="80184">MDIVMGAALGTAFNALYEVVKQKSQFKPQLRDVEARLKRLEPLINEITDNAVLEGVANIRAEMEDGKKLIEDCCKRHPLYTRLFFRKSGLSDKLRSLDKSLSDLLPKLNFYLMSYQTKLIKKLCEQNILTEITDKFKKNIFFVDVSEKANLDYIVEQLFLHKGYRYRLPPEIENERCTESCLEDFLGAEQQTLLLVLDGVGWGGEYDKLLEKFDQLKMSNLKILVTSRFQFPRFGSPYYLNWLDDEDAKELFHHSLRDTCSSSIPEDFPREILKHCKGLPLAITRVRDKLCGQGPDVWKSVLTKDSILEYESNVHNTLESSLKALDTENNDILKNCFLDLASFPEDRLIPAAALIDMWSESYDLHDNDDIDNTCIVNLHELKERSLANLVFPRQNEFTYGYYSEYFVTQHEMLRELAIHQTRLLGPIEERERLIMHICGDNFQKWQKQQVCQPMKARLLAISTDRVFSMKWQLPDLEILVLNLQTDKFELPEFMEKLVDRLKVLIVTYYHFLPATTELGNFQLLSSLSNLKRIRLERISIPCIVKNHIKLESVQKISLFMCDISQAFSDSSIKFFEAFPRLEEMNIDYCNGMVQVPTDLCHHTLLKKLSITNCHELLALPDEIGKLENLEELRLLSCTHLSELPGSITNLKSLKLLDISDCSNMTMLPSGMSSFKELIRRRCYKLQFPSDI</sequence>
<dbReference type="InterPro" id="IPR027417">
    <property type="entry name" value="P-loop_NTPase"/>
</dbReference>
<evidence type="ECO:0000256" key="1">
    <source>
        <dbReference type="ARBA" id="ARBA00008894"/>
    </source>
</evidence>
<dbReference type="Gene3D" id="3.80.10.10">
    <property type="entry name" value="Ribonuclease Inhibitor"/>
    <property type="match status" value="1"/>
</dbReference>
<dbReference type="InterPro" id="IPR032675">
    <property type="entry name" value="LRR_dom_sf"/>
</dbReference>
<evidence type="ECO:0000259" key="3">
    <source>
        <dbReference type="Pfam" id="PF05659"/>
    </source>
</evidence>
<dbReference type="AlphaFoldDB" id="A0AAW1VMH1"/>
<gene>
    <name evidence="4" type="ORF">M0R45_001372</name>
</gene>
<dbReference type="EMBL" id="JBEDUW010000245">
    <property type="protein sequence ID" value="KAK9902981.1"/>
    <property type="molecule type" value="Genomic_DNA"/>
</dbReference>
<dbReference type="InterPro" id="IPR036388">
    <property type="entry name" value="WH-like_DNA-bd_sf"/>
</dbReference>
<dbReference type="Gene3D" id="3.40.50.300">
    <property type="entry name" value="P-loop containing nucleotide triphosphate hydrolases"/>
    <property type="match status" value="1"/>
</dbReference>
<keyword evidence="2" id="KW-0611">Plant defense</keyword>
<dbReference type="InterPro" id="IPR036537">
    <property type="entry name" value="Adaptor_Cbl_N_dom_sf"/>
</dbReference>
<dbReference type="GO" id="GO:0006952">
    <property type="term" value="P:defense response"/>
    <property type="evidence" value="ECO:0007669"/>
    <property type="project" value="UniProtKB-KW"/>
</dbReference>
<dbReference type="GO" id="GO:0043531">
    <property type="term" value="F:ADP binding"/>
    <property type="evidence" value="ECO:0007669"/>
    <property type="project" value="InterPro"/>
</dbReference>
<dbReference type="Proteomes" id="UP001457282">
    <property type="component" value="Unassembled WGS sequence"/>
</dbReference>
<comment type="similarity">
    <text evidence="1">Belongs to the disease resistance NB-LRR family.</text>
</comment>
<evidence type="ECO:0000256" key="2">
    <source>
        <dbReference type="ARBA" id="ARBA00022821"/>
    </source>
</evidence>
<dbReference type="SUPFAM" id="SSF52058">
    <property type="entry name" value="L domain-like"/>
    <property type="match status" value="1"/>
</dbReference>
<reference evidence="4 5" key="1">
    <citation type="journal article" date="2023" name="G3 (Bethesda)">
        <title>A chromosome-length genome assembly and annotation of blackberry (Rubus argutus, cv. 'Hillquist').</title>
        <authorList>
            <person name="Bruna T."/>
            <person name="Aryal R."/>
            <person name="Dudchenko O."/>
            <person name="Sargent D.J."/>
            <person name="Mead D."/>
            <person name="Buti M."/>
            <person name="Cavallini A."/>
            <person name="Hytonen T."/>
            <person name="Andres J."/>
            <person name="Pham M."/>
            <person name="Weisz D."/>
            <person name="Mascagni F."/>
            <person name="Usai G."/>
            <person name="Natali L."/>
            <person name="Bassil N."/>
            <person name="Fernandez G.E."/>
            <person name="Lomsadze A."/>
            <person name="Armour M."/>
            <person name="Olukolu B."/>
            <person name="Poorten T."/>
            <person name="Britton C."/>
            <person name="Davik J."/>
            <person name="Ashrafi H."/>
            <person name="Aiden E.L."/>
            <person name="Borodovsky M."/>
            <person name="Worthington M."/>
        </authorList>
    </citation>
    <scope>NUCLEOTIDE SEQUENCE [LARGE SCALE GENOMIC DNA]</scope>
    <source>
        <strain evidence="4">PI 553951</strain>
    </source>
</reference>
<dbReference type="Pfam" id="PF05659">
    <property type="entry name" value="RPW8"/>
    <property type="match status" value="1"/>
</dbReference>
<dbReference type="SUPFAM" id="SSF52540">
    <property type="entry name" value="P-loop containing nucleoside triphosphate hydrolases"/>
    <property type="match status" value="1"/>
</dbReference>
<dbReference type="GO" id="GO:0007166">
    <property type="term" value="P:cell surface receptor signaling pathway"/>
    <property type="evidence" value="ECO:0007669"/>
    <property type="project" value="InterPro"/>
</dbReference>
<feature type="domain" description="RPW8" evidence="3">
    <location>
        <begin position="2"/>
        <end position="103"/>
    </location>
</feature>
<dbReference type="PANTHER" id="PTHR36766:SF3">
    <property type="entry name" value="RPW8 DOMAIN-CONTAINING PROTEIN"/>
    <property type="match status" value="1"/>
</dbReference>
<evidence type="ECO:0000313" key="5">
    <source>
        <dbReference type="Proteomes" id="UP001457282"/>
    </source>
</evidence>
<dbReference type="PRINTS" id="PR00364">
    <property type="entry name" value="DISEASERSIST"/>
</dbReference>